<evidence type="ECO:0000256" key="4">
    <source>
        <dbReference type="ARBA" id="ARBA00022729"/>
    </source>
</evidence>
<dbReference type="EMBL" id="CP059378">
    <property type="protein sequence ID" value="QLY81439.1"/>
    <property type="molecule type" value="Genomic_DNA"/>
</dbReference>
<dbReference type="PANTHER" id="PTHR35789:SF1">
    <property type="entry name" value="SPORE GERMINATION PROTEIN B3"/>
    <property type="match status" value="1"/>
</dbReference>
<keyword evidence="4" id="KW-0732">Signal</keyword>
<dbReference type="RefSeq" id="WP_034856152.1">
    <property type="nucleotide sequence ID" value="NZ_CP059378.1"/>
</dbReference>
<keyword evidence="7" id="KW-0449">Lipoprotein</keyword>
<organism evidence="10 11">
    <name type="scientific">Clostridium intestinale</name>
    <dbReference type="NCBI Taxonomy" id="36845"/>
    <lineage>
        <taxon>Bacteria</taxon>
        <taxon>Bacillati</taxon>
        <taxon>Bacillota</taxon>
        <taxon>Clostridia</taxon>
        <taxon>Eubacteriales</taxon>
        <taxon>Clostridiaceae</taxon>
        <taxon>Clostridium</taxon>
    </lineage>
</organism>
<evidence type="ECO:0000313" key="10">
    <source>
        <dbReference type="EMBL" id="QLY81439.1"/>
    </source>
</evidence>
<dbReference type="GO" id="GO:0009847">
    <property type="term" value="P:spore germination"/>
    <property type="evidence" value="ECO:0007669"/>
    <property type="project" value="InterPro"/>
</dbReference>
<dbReference type="PROSITE" id="PS51257">
    <property type="entry name" value="PROKAR_LIPOPROTEIN"/>
    <property type="match status" value="1"/>
</dbReference>
<dbReference type="AlphaFoldDB" id="A0A7D6ZJ81"/>
<name>A0A7D6ZJ81_9CLOT</name>
<gene>
    <name evidence="10" type="ORF">HZF06_07605</name>
</gene>
<dbReference type="Pfam" id="PF05504">
    <property type="entry name" value="Spore_GerAC"/>
    <property type="match status" value="1"/>
</dbReference>
<keyword evidence="5" id="KW-0472">Membrane</keyword>
<dbReference type="GO" id="GO:0016020">
    <property type="term" value="C:membrane"/>
    <property type="evidence" value="ECO:0007669"/>
    <property type="project" value="UniProtKB-SubCell"/>
</dbReference>
<protein>
    <submittedName>
        <fullName evidence="10">Ger(X)C family spore germination protein</fullName>
    </submittedName>
</protein>
<proteinExistence type="inferred from homology"/>
<sequence>MVFKKHKKLVLVLLTILPITLCGCWDSIEIEKRAYVLGIAIDVPKDKNLNSNSIEYMPPEANGPLYAYTIQIPIISNSMNRPTGQSGSSSSKERQANLTIVSTSFFEANREFSTQIDYAPYYPHLNSIVINESVAKEDISKFLDMFLRDSEIRRRTRIFITPDEAKTILDVTPKIDDYSSQYLYFLPNNNHKTSRLLHKTDLGKVSEAMHENRDFVLPKVISDKNSIIKNAGCAVFKDNKMVGWLDEIRTNYLKIITNYANGGTVSINLPEYKDYPVILEIKKVKTKQRPIVNDDSIKMKINIKSTLSISELNIPNCPSAMNSELLEEIEKLTENKIKEQVEETISYVQKTYGADVFLFGVNINRFAPNTWDKIKDDWDQHFRYLDFDIDVKVSIKQFGLMK</sequence>
<dbReference type="Pfam" id="PF25198">
    <property type="entry name" value="Spore_GerAC_N"/>
    <property type="match status" value="1"/>
</dbReference>
<accession>A0A7D6ZJ81</accession>
<keyword evidence="6" id="KW-0564">Palmitate</keyword>
<evidence type="ECO:0000256" key="6">
    <source>
        <dbReference type="ARBA" id="ARBA00023139"/>
    </source>
</evidence>
<keyword evidence="3" id="KW-0309">Germination</keyword>
<dbReference type="InterPro" id="IPR046953">
    <property type="entry name" value="Spore_GerAC-like_C"/>
</dbReference>
<dbReference type="Gene3D" id="3.30.300.210">
    <property type="entry name" value="Nutrient germinant receptor protein C, domain 3"/>
    <property type="match status" value="1"/>
</dbReference>
<evidence type="ECO:0000256" key="5">
    <source>
        <dbReference type="ARBA" id="ARBA00023136"/>
    </source>
</evidence>
<comment type="similarity">
    <text evidence="2">Belongs to the GerABKC lipoprotein family.</text>
</comment>
<comment type="subcellular location">
    <subcellularLocation>
        <location evidence="1">Membrane</location>
        <topology evidence="1">Lipid-anchor</topology>
    </subcellularLocation>
</comment>
<dbReference type="KEGG" id="cint:HZF06_07605"/>
<evidence type="ECO:0000259" key="9">
    <source>
        <dbReference type="Pfam" id="PF25198"/>
    </source>
</evidence>
<evidence type="ECO:0000313" key="11">
    <source>
        <dbReference type="Proteomes" id="UP000512286"/>
    </source>
</evidence>
<dbReference type="NCBIfam" id="TIGR02887">
    <property type="entry name" value="spore_ger_x_C"/>
    <property type="match status" value="1"/>
</dbReference>
<evidence type="ECO:0000259" key="8">
    <source>
        <dbReference type="Pfam" id="PF05504"/>
    </source>
</evidence>
<dbReference type="InterPro" id="IPR008844">
    <property type="entry name" value="Spore_GerAC-like"/>
</dbReference>
<evidence type="ECO:0000256" key="2">
    <source>
        <dbReference type="ARBA" id="ARBA00007886"/>
    </source>
</evidence>
<dbReference type="Proteomes" id="UP000512286">
    <property type="component" value="Chromosome"/>
</dbReference>
<dbReference type="PANTHER" id="PTHR35789">
    <property type="entry name" value="SPORE GERMINATION PROTEIN B3"/>
    <property type="match status" value="1"/>
</dbReference>
<dbReference type="InterPro" id="IPR057336">
    <property type="entry name" value="GerAC_N"/>
</dbReference>
<evidence type="ECO:0000256" key="7">
    <source>
        <dbReference type="ARBA" id="ARBA00023288"/>
    </source>
</evidence>
<feature type="domain" description="Spore germination protein N-terminal" evidence="9">
    <location>
        <begin position="26"/>
        <end position="220"/>
    </location>
</feature>
<reference evidence="10 11" key="1">
    <citation type="submission" date="2020-07" db="EMBL/GenBank/DDBJ databases">
        <title>Electron transfer.</title>
        <authorList>
            <person name="Huang L."/>
            <person name="Liu X."/>
            <person name="Zhou S."/>
        </authorList>
    </citation>
    <scope>NUCLEOTIDE SEQUENCE [LARGE SCALE GENOMIC DNA]</scope>
    <source>
        <strain evidence="10 11">Lx1</strain>
    </source>
</reference>
<evidence type="ECO:0000256" key="3">
    <source>
        <dbReference type="ARBA" id="ARBA00022544"/>
    </source>
</evidence>
<feature type="domain" description="Spore germination GerAC-like C-terminal" evidence="8">
    <location>
        <begin position="232"/>
        <end position="399"/>
    </location>
</feature>
<evidence type="ECO:0000256" key="1">
    <source>
        <dbReference type="ARBA" id="ARBA00004635"/>
    </source>
</evidence>
<dbReference type="InterPro" id="IPR038501">
    <property type="entry name" value="Spore_GerAC_C_sf"/>
</dbReference>